<evidence type="ECO:0000256" key="1">
    <source>
        <dbReference type="ARBA" id="ARBA00001964"/>
    </source>
</evidence>
<evidence type="ECO:0000313" key="5">
    <source>
        <dbReference type="EMBL" id="MUG70091.1"/>
    </source>
</evidence>
<dbReference type="CDD" id="cd02012">
    <property type="entry name" value="TPP_TK"/>
    <property type="match status" value="1"/>
</dbReference>
<dbReference type="PANTHER" id="PTHR47514:SF1">
    <property type="entry name" value="TRANSKETOLASE N-TERMINAL SECTION-RELATED"/>
    <property type="match status" value="1"/>
</dbReference>
<organism evidence="5 6">
    <name type="scientific">Paenibacillus validus</name>
    <dbReference type="NCBI Taxonomy" id="44253"/>
    <lineage>
        <taxon>Bacteria</taxon>
        <taxon>Bacillati</taxon>
        <taxon>Bacillota</taxon>
        <taxon>Bacilli</taxon>
        <taxon>Bacillales</taxon>
        <taxon>Paenibacillaceae</taxon>
        <taxon>Paenibacillus</taxon>
    </lineage>
</organism>
<comment type="cofactor">
    <cofactor evidence="1">
        <name>thiamine diphosphate</name>
        <dbReference type="ChEBI" id="CHEBI:58937"/>
    </cofactor>
</comment>
<keyword evidence="3" id="KW-0786">Thiamine pyrophosphate</keyword>
<evidence type="ECO:0000313" key="6">
    <source>
        <dbReference type="Proteomes" id="UP000450917"/>
    </source>
</evidence>
<dbReference type="Gene3D" id="3.40.50.970">
    <property type="match status" value="1"/>
</dbReference>
<dbReference type="AlphaFoldDB" id="A0A7X3CRV4"/>
<evidence type="ECO:0000256" key="2">
    <source>
        <dbReference type="ARBA" id="ARBA00007131"/>
    </source>
</evidence>
<dbReference type="InterPro" id="IPR029061">
    <property type="entry name" value="THDP-binding"/>
</dbReference>
<gene>
    <name evidence="5" type="ORF">GNP93_05295</name>
</gene>
<dbReference type="RefSeq" id="WP_127606506.1">
    <property type="nucleotide sequence ID" value="NZ_JARTHJ010000005.1"/>
</dbReference>
<comment type="similarity">
    <text evidence="2">Belongs to the transketolase family.</text>
</comment>
<comment type="caution">
    <text evidence="5">The sequence shown here is derived from an EMBL/GenBank/DDBJ whole genome shotgun (WGS) entry which is preliminary data.</text>
</comment>
<protein>
    <submittedName>
        <fullName evidence="5">Transketolase</fullName>
    </submittedName>
</protein>
<reference evidence="5 6" key="1">
    <citation type="submission" date="2019-11" db="EMBL/GenBank/DDBJ databases">
        <title>Draft genome sequences of five Paenibacillus species of dairy origin.</title>
        <authorList>
            <person name="Olajide A.M."/>
            <person name="Chen S."/>
            <person name="Lapointe G."/>
        </authorList>
    </citation>
    <scope>NUCLEOTIDE SEQUENCE [LARGE SCALE GENOMIC DNA]</scope>
    <source>
        <strain evidence="5 6">2CS3</strain>
    </source>
</reference>
<keyword evidence="6" id="KW-1185">Reference proteome</keyword>
<sequence>MNGTLTQLRLQELERLASKTRQLILETVHHANAGHIGGPLSVTDILVSLYFEAMHINPEDHLGRDRDRFVLSKGHSAIALYTVLALRGYFPVEELPTFDEIDSRLQGHPDMNLLPGLDMSTGSLGQGISAAVGMALGAKLQGQSFYTYCVIGDGEAQEGQVWEAADVAAKYKLDNLIVVMDYNKLQQYGWKGSEGDLREAPVQDPRLRWEAFGWHVSEVDGHSMEQLLDAFSDAKAVQGKPVIVIAHTLKGRGVSFMENNYVWHAKVPNAEELKKALQQLQGGSR</sequence>
<evidence type="ECO:0000259" key="4">
    <source>
        <dbReference type="Pfam" id="PF00456"/>
    </source>
</evidence>
<evidence type="ECO:0000256" key="3">
    <source>
        <dbReference type="ARBA" id="ARBA00023052"/>
    </source>
</evidence>
<proteinExistence type="inferred from homology"/>
<dbReference type="Proteomes" id="UP000450917">
    <property type="component" value="Unassembled WGS sequence"/>
</dbReference>
<feature type="domain" description="Transketolase N-terminal" evidence="4">
    <location>
        <begin position="15"/>
        <end position="278"/>
    </location>
</feature>
<dbReference type="EMBL" id="WNZX01000003">
    <property type="protein sequence ID" value="MUG70091.1"/>
    <property type="molecule type" value="Genomic_DNA"/>
</dbReference>
<name>A0A7X3CRV4_9BACL</name>
<dbReference type="Pfam" id="PF00456">
    <property type="entry name" value="Transketolase_N"/>
    <property type="match status" value="1"/>
</dbReference>
<dbReference type="SUPFAM" id="SSF52518">
    <property type="entry name" value="Thiamin diphosphate-binding fold (THDP-binding)"/>
    <property type="match status" value="1"/>
</dbReference>
<dbReference type="InterPro" id="IPR005474">
    <property type="entry name" value="Transketolase_N"/>
</dbReference>
<dbReference type="PANTHER" id="PTHR47514">
    <property type="entry name" value="TRANSKETOLASE N-TERMINAL SECTION-RELATED"/>
    <property type="match status" value="1"/>
</dbReference>
<accession>A0A7X3CRV4</accession>